<dbReference type="InterPro" id="IPR016195">
    <property type="entry name" value="Pol/histidinol_Pase-like"/>
</dbReference>
<protein>
    <recommendedName>
        <fullName evidence="4">Phosphoesterase</fullName>
    </recommendedName>
</protein>
<feature type="compositionally biased region" description="Low complexity" evidence="1">
    <location>
        <begin position="94"/>
        <end position="107"/>
    </location>
</feature>
<proteinExistence type="predicted"/>
<dbReference type="eggNOG" id="COG1387">
    <property type="taxonomic scope" value="Bacteria"/>
</dbReference>
<dbReference type="AlphaFoldDB" id="B4RFF4"/>
<dbReference type="HOGENOM" id="CLU_021963_0_0_5"/>
<organism evidence="2 3">
    <name type="scientific">Phenylobacterium zucineum (strain HLK1)</name>
    <dbReference type="NCBI Taxonomy" id="450851"/>
    <lineage>
        <taxon>Bacteria</taxon>
        <taxon>Pseudomonadati</taxon>
        <taxon>Pseudomonadota</taxon>
        <taxon>Alphaproteobacteria</taxon>
        <taxon>Caulobacterales</taxon>
        <taxon>Caulobacteraceae</taxon>
        <taxon>Phenylobacterium</taxon>
    </lineage>
</organism>
<dbReference type="Gene3D" id="3.20.20.140">
    <property type="entry name" value="Metal-dependent hydrolases"/>
    <property type="match status" value="1"/>
</dbReference>
<dbReference type="STRING" id="450851.PHZ_c2314"/>
<sequence length="562" mass="60535">MAGTKKPLSPQGFPQRRAGARGRRCVNPSPSQIRQPPVAVLRPPAASCSRQGGRVGGLAFEGAAVRRLLSVGAAALVLLPAAANAHGPHGHGTGFAPAPGAPASRADPAQRRWQAGDHHVHSWYSADWKPAADGASPPEPIIGGDSSNSIPTNARMALRHGLRWMVATDHGGPNHSRLNREKAYPELVQSRRQVPGLIQFFGMELDTPAAEHSSVILPKTADEADVLFGIEKGYNRREPWPADPARDTEARMIAALKHMDALPAKPVVIANHPSRTAKAVGEYGQVAPAELRGWNDAAPQVAVGMEGAPGHQAAALNADGSPGRTEPRGSYGGSPTLGGFDQMTARLGGFWDSMLAEGRRWWVTSTSDSHRHYTEGGEDFWPGEYSKTYVKAVPAYEDVLDGLRNGRVFVTLGDLVSELEVTVQTADGRRRAEIGGTLKIPRGSDVTVVIRARDPAGKNFGGRSPEVARVDLIRSEVTGPVADRSSDTNPRARVEKRFTPRDWVREGERLSMTVTLKAVTEPTYVRVRGTNGDEAEPLPDTTGEDPWSDLWFYSNPVFIEVE</sequence>
<gene>
    <name evidence="2" type="ordered locus">PHZ_c2314</name>
</gene>
<evidence type="ECO:0008006" key="4">
    <source>
        <dbReference type="Google" id="ProtNLM"/>
    </source>
</evidence>
<keyword evidence="3" id="KW-1185">Reference proteome</keyword>
<dbReference type="Proteomes" id="UP000001868">
    <property type="component" value="Chromosome"/>
</dbReference>
<dbReference type="SUPFAM" id="SSF89550">
    <property type="entry name" value="PHP domain-like"/>
    <property type="match status" value="1"/>
</dbReference>
<evidence type="ECO:0000313" key="2">
    <source>
        <dbReference type="EMBL" id="ACG78724.1"/>
    </source>
</evidence>
<dbReference type="EMBL" id="CP000747">
    <property type="protein sequence ID" value="ACG78724.1"/>
    <property type="molecule type" value="Genomic_DNA"/>
</dbReference>
<accession>B4RFF4</accession>
<dbReference type="KEGG" id="pzu:PHZ_c2314"/>
<feature type="region of interest" description="Disordered" evidence="1">
    <location>
        <begin position="130"/>
        <end position="149"/>
    </location>
</feature>
<evidence type="ECO:0000313" key="3">
    <source>
        <dbReference type="Proteomes" id="UP000001868"/>
    </source>
</evidence>
<feature type="region of interest" description="Disordered" evidence="1">
    <location>
        <begin position="1"/>
        <end position="53"/>
    </location>
</feature>
<feature type="region of interest" description="Disordered" evidence="1">
    <location>
        <begin position="90"/>
        <end position="111"/>
    </location>
</feature>
<reference evidence="2 3" key="1">
    <citation type="journal article" date="2008" name="BMC Genomics">
        <title>Complete genome of Phenylobacterium zucineum - a novel facultative intracellular bacterium isolated from human erythroleukemia cell line K562.</title>
        <authorList>
            <person name="Luo Y."/>
            <person name="Xu X."/>
            <person name="Ding Z."/>
            <person name="Liu Z."/>
            <person name="Zhang B."/>
            <person name="Yan Z."/>
            <person name="Sun J."/>
            <person name="Hu S."/>
            <person name="Hu X."/>
        </authorList>
    </citation>
    <scope>NUCLEOTIDE SEQUENCE [LARGE SCALE GENOMIC DNA]</scope>
    <source>
        <strain evidence="2 3">HLK1</strain>
    </source>
</reference>
<name>B4RFF4_PHEZH</name>
<feature type="region of interest" description="Disordered" evidence="1">
    <location>
        <begin position="313"/>
        <end position="336"/>
    </location>
</feature>
<evidence type="ECO:0000256" key="1">
    <source>
        <dbReference type="SAM" id="MobiDB-lite"/>
    </source>
</evidence>